<evidence type="ECO:0000256" key="8">
    <source>
        <dbReference type="SAM" id="MobiDB-lite"/>
    </source>
</evidence>
<evidence type="ECO:0000313" key="12">
    <source>
        <dbReference type="EMBL" id="GBF88968.1"/>
    </source>
</evidence>
<dbReference type="SMART" id="SM00490">
    <property type="entry name" value="HELICc"/>
    <property type="match status" value="1"/>
</dbReference>
<feature type="domain" description="Helicase ATP-binding" evidence="9">
    <location>
        <begin position="114"/>
        <end position="293"/>
    </location>
</feature>
<evidence type="ECO:0000256" key="7">
    <source>
        <dbReference type="RuleBase" id="RU000492"/>
    </source>
</evidence>
<keyword evidence="13" id="KW-1185">Reference proteome</keyword>
<name>A0A2V0NN39_9CHLO</name>
<reference evidence="12 13" key="1">
    <citation type="journal article" date="2018" name="Sci. Rep.">
        <title>Raphidocelis subcapitata (=Pseudokirchneriella subcapitata) provides an insight into genome evolution and environmental adaptations in the Sphaeropleales.</title>
        <authorList>
            <person name="Suzuki S."/>
            <person name="Yamaguchi H."/>
            <person name="Nakajima N."/>
            <person name="Kawachi M."/>
        </authorList>
    </citation>
    <scope>NUCLEOTIDE SEQUENCE [LARGE SCALE GENOMIC DNA]</scope>
    <source>
        <strain evidence="12 13">NIES-35</strain>
    </source>
</reference>
<keyword evidence="2 7" id="KW-0547">Nucleotide-binding</keyword>
<dbReference type="CDD" id="cd18787">
    <property type="entry name" value="SF2_C_DEAD"/>
    <property type="match status" value="1"/>
</dbReference>
<dbReference type="Pfam" id="PF00270">
    <property type="entry name" value="DEAD"/>
    <property type="match status" value="1"/>
</dbReference>
<dbReference type="PROSITE" id="PS51194">
    <property type="entry name" value="HELICASE_CTER"/>
    <property type="match status" value="1"/>
</dbReference>
<dbReference type="InterPro" id="IPR001650">
    <property type="entry name" value="Helicase_C-like"/>
</dbReference>
<dbReference type="EMBL" id="BDRX01000007">
    <property type="protein sequence ID" value="GBF88968.1"/>
    <property type="molecule type" value="Genomic_DNA"/>
</dbReference>
<protein>
    <recommendedName>
        <fullName evidence="1">RNA helicase</fullName>
        <ecNumber evidence="1">3.6.4.13</ecNumber>
    </recommendedName>
</protein>
<dbReference type="PROSITE" id="PS00039">
    <property type="entry name" value="DEAD_ATP_HELICASE"/>
    <property type="match status" value="1"/>
</dbReference>
<dbReference type="EC" id="3.6.4.13" evidence="1"/>
<keyword evidence="3 7" id="KW-0378">Hydrolase</keyword>
<dbReference type="InterPro" id="IPR027417">
    <property type="entry name" value="P-loop_NTPase"/>
</dbReference>
<feature type="domain" description="DEAD-box RNA helicase Q" evidence="11">
    <location>
        <begin position="76"/>
        <end position="105"/>
    </location>
</feature>
<evidence type="ECO:0000259" key="9">
    <source>
        <dbReference type="PROSITE" id="PS51192"/>
    </source>
</evidence>
<dbReference type="SMART" id="SM00487">
    <property type="entry name" value="DEXDc"/>
    <property type="match status" value="1"/>
</dbReference>
<dbReference type="InterPro" id="IPR014001">
    <property type="entry name" value="Helicase_ATP-bd"/>
</dbReference>
<evidence type="ECO:0000256" key="4">
    <source>
        <dbReference type="ARBA" id="ARBA00022806"/>
    </source>
</evidence>
<dbReference type="InParanoid" id="A0A2V0NN39"/>
<feature type="short sequence motif" description="Q motif" evidence="6">
    <location>
        <begin position="76"/>
        <end position="105"/>
    </location>
</feature>
<dbReference type="Gene3D" id="3.40.50.300">
    <property type="entry name" value="P-loop containing nucleotide triphosphate hydrolases"/>
    <property type="match status" value="2"/>
</dbReference>
<evidence type="ECO:0000256" key="3">
    <source>
        <dbReference type="ARBA" id="ARBA00022801"/>
    </source>
</evidence>
<gene>
    <name evidence="12" type="ORF">Rsub_01467</name>
</gene>
<keyword evidence="4 7" id="KW-0347">Helicase</keyword>
<dbReference type="OrthoDB" id="10265785at2759"/>
<dbReference type="FunCoup" id="A0A2V0NN39">
    <property type="interactions" value="2084"/>
</dbReference>
<evidence type="ECO:0000313" key="13">
    <source>
        <dbReference type="Proteomes" id="UP000247498"/>
    </source>
</evidence>
<dbReference type="AlphaFoldDB" id="A0A2V0NN39"/>
<comment type="similarity">
    <text evidence="7">Belongs to the DEAD box helicase family.</text>
</comment>
<dbReference type="SUPFAM" id="SSF52540">
    <property type="entry name" value="P-loop containing nucleoside triphosphate hydrolases"/>
    <property type="match status" value="1"/>
</dbReference>
<dbReference type="InterPro" id="IPR000629">
    <property type="entry name" value="RNA-helicase_DEAD-box_CS"/>
</dbReference>
<dbReference type="GO" id="GO:0016787">
    <property type="term" value="F:hydrolase activity"/>
    <property type="evidence" value="ECO:0007669"/>
    <property type="project" value="UniProtKB-KW"/>
</dbReference>
<dbReference type="GO" id="GO:0003724">
    <property type="term" value="F:RNA helicase activity"/>
    <property type="evidence" value="ECO:0007669"/>
    <property type="project" value="UniProtKB-EC"/>
</dbReference>
<dbReference type="InterPro" id="IPR011545">
    <property type="entry name" value="DEAD/DEAH_box_helicase_dom"/>
</dbReference>
<evidence type="ECO:0000256" key="2">
    <source>
        <dbReference type="ARBA" id="ARBA00022741"/>
    </source>
</evidence>
<keyword evidence="5 7" id="KW-0067">ATP-binding</keyword>
<dbReference type="GO" id="GO:0005524">
    <property type="term" value="F:ATP binding"/>
    <property type="evidence" value="ECO:0007669"/>
    <property type="project" value="UniProtKB-KW"/>
</dbReference>
<proteinExistence type="inferred from homology"/>
<evidence type="ECO:0000256" key="5">
    <source>
        <dbReference type="ARBA" id="ARBA00022840"/>
    </source>
</evidence>
<dbReference type="PROSITE" id="PS51195">
    <property type="entry name" value="Q_MOTIF"/>
    <property type="match status" value="1"/>
</dbReference>
<dbReference type="Proteomes" id="UP000247498">
    <property type="component" value="Unassembled WGS sequence"/>
</dbReference>
<dbReference type="Pfam" id="PF00271">
    <property type="entry name" value="Helicase_C"/>
    <property type="match status" value="1"/>
</dbReference>
<feature type="region of interest" description="Disordered" evidence="8">
    <location>
        <begin position="1"/>
        <end position="23"/>
    </location>
</feature>
<dbReference type="GO" id="GO:0003676">
    <property type="term" value="F:nucleic acid binding"/>
    <property type="evidence" value="ECO:0007669"/>
    <property type="project" value="InterPro"/>
</dbReference>
<dbReference type="STRING" id="307507.A0A2V0NN39"/>
<comment type="caution">
    <text evidence="12">The sequence shown here is derived from an EMBL/GenBank/DDBJ whole genome shotgun (WGS) entry which is preliminary data.</text>
</comment>
<evidence type="ECO:0000256" key="6">
    <source>
        <dbReference type="PROSITE-ProRule" id="PRU00552"/>
    </source>
</evidence>
<dbReference type="PANTHER" id="PTHR47958">
    <property type="entry name" value="ATP-DEPENDENT RNA HELICASE DBP3"/>
    <property type="match status" value="1"/>
</dbReference>
<evidence type="ECO:0000256" key="1">
    <source>
        <dbReference type="ARBA" id="ARBA00012552"/>
    </source>
</evidence>
<feature type="domain" description="Helicase C-terminal" evidence="10">
    <location>
        <begin position="322"/>
        <end position="476"/>
    </location>
</feature>
<dbReference type="PROSITE" id="PS51192">
    <property type="entry name" value="HELICASE_ATP_BIND_1"/>
    <property type="match status" value="1"/>
</dbReference>
<dbReference type="InterPro" id="IPR014014">
    <property type="entry name" value="RNA_helicase_DEAD_Q_motif"/>
</dbReference>
<organism evidence="12 13">
    <name type="scientific">Raphidocelis subcapitata</name>
    <dbReference type="NCBI Taxonomy" id="307507"/>
    <lineage>
        <taxon>Eukaryota</taxon>
        <taxon>Viridiplantae</taxon>
        <taxon>Chlorophyta</taxon>
        <taxon>core chlorophytes</taxon>
        <taxon>Chlorophyceae</taxon>
        <taxon>CS clade</taxon>
        <taxon>Sphaeropleales</taxon>
        <taxon>Selenastraceae</taxon>
        <taxon>Raphidocelis</taxon>
    </lineage>
</organism>
<evidence type="ECO:0000259" key="10">
    <source>
        <dbReference type="PROSITE" id="PS51194"/>
    </source>
</evidence>
<evidence type="ECO:0000259" key="11">
    <source>
        <dbReference type="PROSITE" id="PS51195"/>
    </source>
</evidence>
<sequence length="490" mass="53882">MADDDDVPPGFAAPKKEEGGEADADALAQGVTRVKVDSGEDAPDAPDLSLRLGDTLVNPETEIKSVTQDAIYDSAQRFEDLPLTPELLKGLYSEMKFDHPSRIQATTLPMILTPDQSGVYRDLIAQAHNGSGKTTCFVLAMLSRVDPNLQAPQALCMCPTRELVLQNLSVLRRMAKYTTIQAASTADEGGGGGGPGQRRVRRAKLTEQVVIGTHGRCKSWVSDRVLDLDTVRILVFDEADEMLKADAFADESVRLIKTARKRNPGLQLLMFSATFNEKIKNFAIRIAPKANQVFVPKESLSLDVIKQYNVSCPTPADKTRVLQEQIFPNCEKLGQTIIFTRTRAEAARLHQMMAGLGYKCTSLRGDMEASDRDAVVNEFREGVTKILIATDVLSRGFDVSQVTLVVNYDIPVERDASTPAYDTYLHRIGRSGRFGRKGAAFNLICGPQDSLLMRQIGEYFNRSIPEVDHLNEESFIAVLNQAGLTDQVAS</sequence>
<accession>A0A2V0NN39</accession>